<feature type="compositionally biased region" description="Basic residues" evidence="1">
    <location>
        <begin position="53"/>
        <end position="62"/>
    </location>
</feature>
<name>A0A146FWM5_ASPKA</name>
<organism evidence="2 3">
    <name type="scientific">Aspergillus kawachii</name>
    <name type="common">White koji mold</name>
    <name type="synonym">Aspergillus awamori var. kawachi</name>
    <dbReference type="NCBI Taxonomy" id="1069201"/>
    <lineage>
        <taxon>Eukaryota</taxon>
        <taxon>Fungi</taxon>
        <taxon>Dikarya</taxon>
        <taxon>Ascomycota</taxon>
        <taxon>Pezizomycotina</taxon>
        <taxon>Eurotiomycetes</taxon>
        <taxon>Eurotiomycetidae</taxon>
        <taxon>Eurotiales</taxon>
        <taxon>Aspergillaceae</taxon>
        <taxon>Aspergillus</taxon>
        <taxon>Aspergillus subgen. Circumdati</taxon>
    </lineage>
</organism>
<dbReference type="Proteomes" id="UP000075230">
    <property type="component" value="Unassembled WGS sequence"/>
</dbReference>
<accession>A0A146FWM5</accession>
<evidence type="ECO:0000313" key="3">
    <source>
        <dbReference type="Proteomes" id="UP000075230"/>
    </source>
</evidence>
<reference evidence="3" key="2">
    <citation type="submission" date="2016-02" db="EMBL/GenBank/DDBJ databases">
        <title>Genome sequencing of Aspergillus luchuensis NBRC 4314.</title>
        <authorList>
            <person name="Yamada O."/>
        </authorList>
    </citation>
    <scope>NUCLEOTIDE SEQUENCE [LARGE SCALE GENOMIC DNA]</scope>
    <source>
        <strain evidence="3">RIB 2604</strain>
    </source>
</reference>
<protein>
    <submittedName>
        <fullName evidence="2">DHHC zinc finger membrane protein</fullName>
    </submittedName>
</protein>
<dbReference type="EMBL" id="BCWF01000032">
    <property type="protein sequence ID" value="GAT30134.1"/>
    <property type="molecule type" value="Genomic_DNA"/>
</dbReference>
<dbReference type="AlphaFoldDB" id="A0A146FWM5"/>
<gene>
    <name evidence="2" type="ORF">RIB2604_03301060</name>
</gene>
<evidence type="ECO:0000313" key="2">
    <source>
        <dbReference type="EMBL" id="GAT30134.1"/>
    </source>
</evidence>
<evidence type="ECO:0000256" key="1">
    <source>
        <dbReference type="SAM" id="MobiDB-lite"/>
    </source>
</evidence>
<feature type="region of interest" description="Disordered" evidence="1">
    <location>
        <begin position="33"/>
        <end position="71"/>
    </location>
</feature>
<reference evidence="2 3" key="1">
    <citation type="journal article" date="2016" name="DNA Res.">
        <title>Genome sequence of Aspergillus luchuensis NBRC 4314.</title>
        <authorList>
            <person name="Yamada O."/>
            <person name="Machida M."/>
            <person name="Hosoyama A."/>
            <person name="Goto M."/>
            <person name="Takahashi T."/>
            <person name="Futagami T."/>
            <person name="Yamagata Y."/>
            <person name="Takeuchi M."/>
            <person name="Kobayashi T."/>
            <person name="Koike H."/>
            <person name="Abe K."/>
            <person name="Asai K."/>
            <person name="Arita M."/>
            <person name="Fujita N."/>
            <person name="Fukuda K."/>
            <person name="Higa K."/>
            <person name="Horikawa H."/>
            <person name="Ishikawa T."/>
            <person name="Jinno K."/>
            <person name="Kato Y."/>
            <person name="Kirimura K."/>
            <person name="Mizutani O."/>
            <person name="Nakasone K."/>
            <person name="Sano M."/>
            <person name="Shiraishi Y."/>
            <person name="Tsukahara M."/>
            <person name="Gomi K."/>
        </authorList>
    </citation>
    <scope>NUCLEOTIDE SEQUENCE [LARGE SCALE GENOMIC DNA]</scope>
    <source>
        <strain evidence="2 3">RIB 2604</strain>
    </source>
</reference>
<sequence>MAGNGNIVPGGQDARSTGALYFKASDPACGPAFAPMKKTKYHPPLRAPSRSPTKQRRHQHKRSAMERHEHV</sequence>
<proteinExistence type="predicted"/>
<comment type="caution">
    <text evidence="2">The sequence shown here is derived from an EMBL/GenBank/DDBJ whole genome shotgun (WGS) entry which is preliminary data.</text>
</comment>